<reference evidence="1" key="1">
    <citation type="submission" date="2020-08" db="EMBL/GenBank/DDBJ databases">
        <title>Multicomponent nature underlies the extraordinary mechanical properties of spider dragline silk.</title>
        <authorList>
            <person name="Kono N."/>
            <person name="Nakamura H."/>
            <person name="Mori M."/>
            <person name="Yoshida Y."/>
            <person name="Ohtoshi R."/>
            <person name="Malay A.D."/>
            <person name="Moran D.A.P."/>
            <person name="Tomita M."/>
            <person name="Numata K."/>
            <person name="Arakawa K."/>
        </authorList>
    </citation>
    <scope>NUCLEOTIDE SEQUENCE</scope>
</reference>
<evidence type="ECO:0000313" key="2">
    <source>
        <dbReference type="Proteomes" id="UP000887013"/>
    </source>
</evidence>
<dbReference type="AlphaFoldDB" id="A0A8X6TEG6"/>
<comment type="caution">
    <text evidence="1">The sequence shown here is derived from an EMBL/GenBank/DDBJ whole genome shotgun (WGS) entry which is preliminary data.</text>
</comment>
<dbReference type="EMBL" id="BMAW01007012">
    <property type="protein sequence ID" value="GFT01839.1"/>
    <property type="molecule type" value="Genomic_DNA"/>
</dbReference>
<protein>
    <submittedName>
        <fullName evidence="1">Uncharacterized protein</fullName>
    </submittedName>
</protein>
<dbReference type="Proteomes" id="UP000887013">
    <property type="component" value="Unassembled WGS sequence"/>
</dbReference>
<name>A0A8X6TEG6_NEPPI</name>
<accession>A0A8X6TEG6</accession>
<gene>
    <name evidence="1" type="ORF">NPIL_624871</name>
</gene>
<keyword evidence="2" id="KW-1185">Reference proteome</keyword>
<organism evidence="1 2">
    <name type="scientific">Nephila pilipes</name>
    <name type="common">Giant wood spider</name>
    <name type="synonym">Nephila maculata</name>
    <dbReference type="NCBI Taxonomy" id="299642"/>
    <lineage>
        <taxon>Eukaryota</taxon>
        <taxon>Metazoa</taxon>
        <taxon>Ecdysozoa</taxon>
        <taxon>Arthropoda</taxon>
        <taxon>Chelicerata</taxon>
        <taxon>Arachnida</taxon>
        <taxon>Araneae</taxon>
        <taxon>Araneomorphae</taxon>
        <taxon>Entelegynae</taxon>
        <taxon>Araneoidea</taxon>
        <taxon>Nephilidae</taxon>
        <taxon>Nephila</taxon>
    </lineage>
</organism>
<proteinExistence type="predicted"/>
<sequence length="108" mass="12244">MIAFYYRARNTGILRNGEQRHLTAKLREKLIQHSRCWGETNLRTTDSDFLNTRVRAENVGAHLCVLIPCQECSCVLESINQRSGIRRTTGGRNSLFLGSCLGKTLSLF</sequence>
<evidence type="ECO:0000313" key="1">
    <source>
        <dbReference type="EMBL" id="GFT01839.1"/>
    </source>
</evidence>